<evidence type="ECO:0000313" key="8">
    <source>
        <dbReference type="Proteomes" id="UP000733744"/>
    </source>
</evidence>
<organism evidence="7 8">
    <name type="scientific">Candidatus Methylobacter oryzae</name>
    <dbReference type="NCBI Taxonomy" id="2497749"/>
    <lineage>
        <taxon>Bacteria</taxon>
        <taxon>Pseudomonadati</taxon>
        <taxon>Pseudomonadota</taxon>
        <taxon>Gammaproteobacteria</taxon>
        <taxon>Methylococcales</taxon>
        <taxon>Methylococcaceae</taxon>
        <taxon>Methylobacter</taxon>
    </lineage>
</organism>
<proteinExistence type="predicted"/>
<evidence type="ECO:0000256" key="4">
    <source>
        <dbReference type="ARBA" id="ARBA00022803"/>
    </source>
</evidence>
<evidence type="ECO:0000256" key="6">
    <source>
        <dbReference type="ARBA" id="ARBA00023136"/>
    </source>
</evidence>
<reference evidence="7 8" key="1">
    <citation type="journal article" date="2019" name="Antonie Van Leeuwenhoek">
        <title>Description of 'Ca. Methylobacter oryzae' KRF1, a novel species from the environmentally important Methylobacter clade 2.</title>
        <authorList>
            <person name="Khatri K."/>
            <person name="Mohite J.A."/>
            <person name="Pandit P.S."/>
            <person name="Bahulikar R."/>
            <person name="Rahalkar M.C."/>
        </authorList>
    </citation>
    <scope>NUCLEOTIDE SEQUENCE [LARGE SCALE GENOMIC DNA]</scope>
    <source>
        <strain evidence="7 8">KRF1</strain>
    </source>
</reference>
<sequence length="281" mass="31227">MVQTGILSMNNNTLCFLFGLFLFQAEVSIAHEGPGAHLDHINEALEKTPDKQSLYIERGVIYSSEAGMYEQALKDFQRAEKLGPPVAVAYELGLLFYRRAEFAKSRTYFDRYIGQFPDYAPAYEYRAKASSQVGDTKQAMADFNAFFRLQKQINPGSFIAAAKIYASAKEAGVDAAIALLDQGIKQIGLNPQLQSYAVRLELQRNRPEQAIARHQSLKTMLNDSPAWKSEMAELLLDAGKPAQAAAFLDEAEQQLAKLKATPARLNLLQTIQKLKQQAVSS</sequence>
<dbReference type="Proteomes" id="UP000733744">
    <property type="component" value="Unassembled WGS sequence"/>
</dbReference>
<keyword evidence="3" id="KW-0677">Repeat</keyword>
<evidence type="ECO:0000256" key="1">
    <source>
        <dbReference type="ARBA" id="ARBA00004370"/>
    </source>
</evidence>
<evidence type="ECO:0000256" key="5">
    <source>
        <dbReference type="ARBA" id="ARBA00022989"/>
    </source>
</evidence>
<comment type="caution">
    <text evidence="7">The sequence shown here is derived from an EMBL/GenBank/DDBJ whole genome shotgun (WGS) entry which is preliminary data.</text>
</comment>
<protein>
    <submittedName>
        <fullName evidence="7">Tetratricopeptide repeat protein</fullName>
    </submittedName>
</protein>
<keyword evidence="6" id="KW-0472">Membrane</keyword>
<accession>A0ABY3C646</accession>
<dbReference type="PANTHER" id="PTHR46208">
    <property type="entry name" value="MITOCHONDRIAL IMPORT RECEPTOR SUBUNIT TOM70"/>
    <property type="match status" value="1"/>
</dbReference>
<evidence type="ECO:0000256" key="3">
    <source>
        <dbReference type="ARBA" id="ARBA00022737"/>
    </source>
</evidence>
<comment type="subcellular location">
    <subcellularLocation>
        <location evidence="1">Membrane</location>
    </subcellularLocation>
</comment>
<evidence type="ECO:0000256" key="2">
    <source>
        <dbReference type="ARBA" id="ARBA00022692"/>
    </source>
</evidence>
<dbReference type="PANTHER" id="PTHR46208:SF1">
    <property type="entry name" value="MITOCHONDRIAL IMPORT RECEPTOR SUBUNIT TOM70"/>
    <property type="match status" value="1"/>
</dbReference>
<dbReference type="EMBL" id="RYFG02000120">
    <property type="protein sequence ID" value="TRW90034.1"/>
    <property type="molecule type" value="Genomic_DNA"/>
</dbReference>
<dbReference type="InterPro" id="IPR011990">
    <property type="entry name" value="TPR-like_helical_dom_sf"/>
</dbReference>
<keyword evidence="2" id="KW-0812">Transmembrane</keyword>
<keyword evidence="8" id="KW-1185">Reference proteome</keyword>
<dbReference type="SUPFAM" id="SSF48452">
    <property type="entry name" value="TPR-like"/>
    <property type="match status" value="1"/>
</dbReference>
<name>A0ABY3C646_9GAMM</name>
<gene>
    <name evidence="7" type="ORF">EKO24_020675</name>
</gene>
<dbReference type="Gene3D" id="1.25.40.10">
    <property type="entry name" value="Tetratricopeptide repeat domain"/>
    <property type="match status" value="1"/>
</dbReference>
<evidence type="ECO:0000313" key="7">
    <source>
        <dbReference type="EMBL" id="TRW90034.1"/>
    </source>
</evidence>
<keyword evidence="4" id="KW-0802">TPR repeat</keyword>
<keyword evidence="5" id="KW-1133">Transmembrane helix</keyword>